<dbReference type="KEGG" id="sll:SLITO_v1c07950"/>
<dbReference type="EMBL" id="CP012357">
    <property type="protein sequence ID" value="AKX34414.1"/>
    <property type="molecule type" value="Genomic_DNA"/>
</dbReference>
<dbReference type="PATRIC" id="fig|216942.3.peg.809"/>
<accession>A0A0K1W260</accession>
<sequence>MDYSELLKKMRLILDDIVPLDIKYFIDFKIEKESKVEFVLVIFDKDINLFTNKENTGILNQMLPVINSDISKLNKKLVIDVEVYENYGR</sequence>
<dbReference type="STRING" id="216942.SLITO_v1c07950"/>
<dbReference type="OrthoDB" id="389790at2"/>
<proteinExistence type="predicted"/>
<dbReference type="AlphaFoldDB" id="A0A0K1W260"/>
<dbReference type="RefSeq" id="WP_075058506.1">
    <property type="nucleotide sequence ID" value="NZ_CP012357.1"/>
</dbReference>
<gene>
    <name evidence="1" type="ORF">SLITO_v1c07950</name>
</gene>
<evidence type="ECO:0000313" key="1">
    <source>
        <dbReference type="EMBL" id="AKX34414.1"/>
    </source>
</evidence>
<name>A0A0K1W260_9MOLU</name>
<evidence type="ECO:0000313" key="2">
    <source>
        <dbReference type="Proteomes" id="UP000067476"/>
    </source>
</evidence>
<reference evidence="1 2" key="1">
    <citation type="journal article" date="2015" name="Genome Announc.">
        <title>Complete Genome Sequence of Spiroplasma litorale TN-1T (DSM 21781), a Bacterium Isolated from a Green-Eyed Horsefly (Tabanus nigrovittatus).</title>
        <authorList>
            <person name="Lo W.S."/>
            <person name="Lai Y.C."/>
            <person name="Lien Y.W."/>
            <person name="Wang T.H."/>
            <person name="Kuo C.H."/>
        </authorList>
    </citation>
    <scope>NUCLEOTIDE SEQUENCE [LARGE SCALE GENOMIC DNA]</scope>
    <source>
        <strain evidence="1 2">TN-1</strain>
    </source>
</reference>
<dbReference type="Proteomes" id="UP000067476">
    <property type="component" value="Chromosome"/>
</dbReference>
<keyword evidence="2" id="KW-1185">Reference proteome</keyword>
<organism evidence="1 2">
    <name type="scientific">Spiroplasma litorale</name>
    <dbReference type="NCBI Taxonomy" id="216942"/>
    <lineage>
        <taxon>Bacteria</taxon>
        <taxon>Bacillati</taxon>
        <taxon>Mycoplasmatota</taxon>
        <taxon>Mollicutes</taxon>
        <taxon>Entomoplasmatales</taxon>
        <taxon>Spiroplasmataceae</taxon>
        <taxon>Spiroplasma</taxon>
    </lineage>
</organism>
<protein>
    <submittedName>
        <fullName evidence="1">Uncharacterized protein</fullName>
    </submittedName>
</protein>